<keyword evidence="6" id="KW-0472">Membrane</keyword>
<organism evidence="8 9">
    <name type="scientific">Nonomuraea jabiensis</name>
    <dbReference type="NCBI Taxonomy" id="882448"/>
    <lineage>
        <taxon>Bacteria</taxon>
        <taxon>Bacillati</taxon>
        <taxon>Actinomycetota</taxon>
        <taxon>Actinomycetes</taxon>
        <taxon>Streptosporangiales</taxon>
        <taxon>Streptosporangiaceae</taxon>
        <taxon>Nonomuraea</taxon>
    </lineage>
</organism>
<keyword evidence="9" id="KW-1185">Reference proteome</keyword>
<dbReference type="RefSeq" id="WP_185074942.1">
    <property type="nucleotide sequence ID" value="NZ_JACHMB010000001.1"/>
</dbReference>
<dbReference type="Proteomes" id="UP000579153">
    <property type="component" value="Unassembled WGS sequence"/>
</dbReference>
<evidence type="ECO:0000256" key="5">
    <source>
        <dbReference type="ARBA" id="ARBA00029568"/>
    </source>
</evidence>
<dbReference type="InterPro" id="IPR005797">
    <property type="entry name" value="Cyt_b/b6_N"/>
</dbReference>
<dbReference type="AlphaFoldDB" id="A0A7W9LF98"/>
<dbReference type="Gene3D" id="1.20.810.10">
    <property type="entry name" value="Cytochrome Bc1 Complex, Chain C"/>
    <property type="match status" value="1"/>
</dbReference>
<dbReference type="EC" id="7.1.1.8" evidence="2"/>
<keyword evidence="6" id="KW-1133">Transmembrane helix</keyword>
<proteinExistence type="predicted"/>
<evidence type="ECO:0000256" key="6">
    <source>
        <dbReference type="SAM" id="Phobius"/>
    </source>
</evidence>
<dbReference type="EMBL" id="JACHMB010000001">
    <property type="protein sequence ID" value="MBB5781691.1"/>
    <property type="molecule type" value="Genomic_DNA"/>
</dbReference>
<reference evidence="8 9" key="1">
    <citation type="submission" date="2020-08" db="EMBL/GenBank/DDBJ databases">
        <title>Sequencing the genomes of 1000 actinobacteria strains.</title>
        <authorList>
            <person name="Klenk H.-P."/>
        </authorList>
    </citation>
    <scope>NUCLEOTIDE SEQUENCE [LARGE SCALE GENOMIC DNA]</scope>
    <source>
        <strain evidence="8 9">DSM 45507</strain>
    </source>
</reference>
<keyword evidence="6" id="KW-0812">Transmembrane</keyword>
<dbReference type="SUPFAM" id="SSF81342">
    <property type="entry name" value="Transmembrane di-heme cytochromes"/>
    <property type="match status" value="1"/>
</dbReference>
<comment type="caution">
    <text evidence="8">The sequence shown here is derived from an EMBL/GenBank/DDBJ whole genome shotgun (WGS) entry which is preliminary data.</text>
</comment>
<protein>
    <recommendedName>
        <fullName evidence="3">Cytochrome bc1 complex cytochrome b subunit</fullName>
        <ecNumber evidence="2">7.1.1.8</ecNumber>
    </recommendedName>
    <alternativeName>
        <fullName evidence="5">Cytochrome bc1 reductase complex subunit QcrB</fullName>
    </alternativeName>
</protein>
<evidence type="ECO:0000313" key="8">
    <source>
        <dbReference type="EMBL" id="MBB5781691.1"/>
    </source>
</evidence>
<feature type="domain" description="Cytochrome b/b6 N-terminal region profile" evidence="7">
    <location>
        <begin position="9"/>
        <end position="56"/>
    </location>
</feature>
<evidence type="ECO:0000256" key="3">
    <source>
        <dbReference type="ARBA" id="ARBA00016116"/>
    </source>
</evidence>
<dbReference type="InterPro" id="IPR016174">
    <property type="entry name" value="Di-haem_cyt_TM"/>
</dbReference>
<name>A0A7W9LF98_9ACTN</name>
<accession>A0A7W9LF98</accession>
<dbReference type="Pfam" id="PF13631">
    <property type="entry name" value="Cytochrom_B_N_2"/>
    <property type="match status" value="1"/>
</dbReference>
<evidence type="ECO:0000259" key="7">
    <source>
        <dbReference type="Pfam" id="PF13631"/>
    </source>
</evidence>
<dbReference type="GO" id="GO:0008121">
    <property type="term" value="F:quinol-cytochrome-c reductase activity"/>
    <property type="evidence" value="ECO:0007669"/>
    <property type="project" value="UniProtKB-EC"/>
</dbReference>
<evidence type="ECO:0000256" key="2">
    <source>
        <dbReference type="ARBA" id="ARBA00012951"/>
    </source>
</evidence>
<sequence length="70" mass="7531">MKRDRELPLLTLALFGGLTGYSLSDDLWSGAGLRVTEGVVISLSLVGTYIRFFLSGVTGRTRPRRGCLGG</sequence>
<evidence type="ECO:0000256" key="1">
    <source>
        <dbReference type="ARBA" id="ARBA00001971"/>
    </source>
</evidence>
<evidence type="ECO:0000313" key="9">
    <source>
        <dbReference type="Proteomes" id="UP000579153"/>
    </source>
</evidence>
<dbReference type="InterPro" id="IPR027387">
    <property type="entry name" value="Cytb/b6-like_sf"/>
</dbReference>
<comment type="catalytic activity">
    <reaction evidence="4">
        <text>a quinol + 2 Fe(III)-[cytochrome c](out) = a quinone + 2 Fe(II)-[cytochrome c](out) + 2 H(+)(out)</text>
        <dbReference type="Rhea" id="RHEA:11484"/>
        <dbReference type="Rhea" id="RHEA-COMP:10350"/>
        <dbReference type="Rhea" id="RHEA-COMP:14399"/>
        <dbReference type="ChEBI" id="CHEBI:15378"/>
        <dbReference type="ChEBI" id="CHEBI:24646"/>
        <dbReference type="ChEBI" id="CHEBI:29033"/>
        <dbReference type="ChEBI" id="CHEBI:29034"/>
        <dbReference type="ChEBI" id="CHEBI:132124"/>
        <dbReference type="EC" id="7.1.1.8"/>
    </reaction>
</comment>
<comment type="cofactor">
    <cofactor evidence="1">
        <name>heme</name>
        <dbReference type="ChEBI" id="CHEBI:30413"/>
    </cofactor>
</comment>
<gene>
    <name evidence="8" type="ORF">HD596_008447</name>
</gene>
<dbReference type="GO" id="GO:0016491">
    <property type="term" value="F:oxidoreductase activity"/>
    <property type="evidence" value="ECO:0007669"/>
    <property type="project" value="InterPro"/>
</dbReference>
<dbReference type="GO" id="GO:0016020">
    <property type="term" value="C:membrane"/>
    <property type="evidence" value="ECO:0007669"/>
    <property type="project" value="InterPro"/>
</dbReference>
<evidence type="ECO:0000256" key="4">
    <source>
        <dbReference type="ARBA" id="ARBA00029351"/>
    </source>
</evidence>
<feature type="transmembrane region" description="Helical" evidence="6">
    <location>
        <begin position="34"/>
        <end position="54"/>
    </location>
</feature>
<dbReference type="GO" id="GO:0022904">
    <property type="term" value="P:respiratory electron transport chain"/>
    <property type="evidence" value="ECO:0007669"/>
    <property type="project" value="InterPro"/>
</dbReference>